<reference evidence="1" key="1">
    <citation type="submission" date="2019-07" db="EMBL/GenBank/DDBJ databases">
        <title>Genomic Encyclopedia of Type Strains, Phase IV (KMG-IV): sequencing the most valuable type-strain genomes for metagenomic binning, comparative biology and taxonomic classification.</title>
        <authorList>
            <person name="Goeker M."/>
        </authorList>
    </citation>
    <scope>NUCLEOTIDE SEQUENCE</scope>
    <source>
        <strain evidence="1">DSM 44596</strain>
    </source>
</reference>
<dbReference type="EMBL" id="VNIQ01000009">
    <property type="protein sequence ID" value="TYQ01105.1"/>
    <property type="molecule type" value="Genomic_DNA"/>
</dbReference>
<comment type="caution">
    <text evidence="1">The sequence shown here is derived from an EMBL/GenBank/DDBJ whole genome shotgun (WGS) entry which is preliminary data.</text>
</comment>
<proteinExistence type="predicted"/>
<protein>
    <submittedName>
        <fullName evidence="1">Uncharacterized protein</fullName>
    </submittedName>
</protein>
<accession>A0A652YIS4</accession>
<gene>
    <name evidence="1" type="ORF">FNL38_109119</name>
</gene>
<evidence type="ECO:0000313" key="1">
    <source>
        <dbReference type="EMBL" id="TYQ01105.1"/>
    </source>
</evidence>
<dbReference type="AlphaFoldDB" id="A0A652YIS4"/>
<sequence>MGLGKDTRYDSDMARIRTIEPGTQSIRAHSSEVDCFYNLVDDESGARLVHLSTFGSDHRKSSPKSSQSIQLDQQMAERLIAVLLESFPAIGAPVPTPIAEPPLPITQSSGSTLIYDQLSRELGPT</sequence>
<organism evidence="1">
    <name type="scientific">Nocardia globerula</name>
    <dbReference type="NCBI Taxonomy" id="1818"/>
    <lineage>
        <taxon>Bacteria</taxon>
        <taxon>Bacillati</taxon>
        <taxon>Actinomycetota</taxon>
        <taxon>Actinomycetes</taxon>
        <taxon>Mycobacteriales</taxon>
        <taxon>Nocardiaceae</taxon>
        <taxon>Nocardia</taxon>
    </lineage>
</organism>
<name>A0A652YIS4_NOCGL</name>